<evidence type="ECO:0000313" key="3">
    <source>
        <dbReference type="Proteomes" id="UP001175226"/>
    </source>
</evidence>
<organism evidence="2 3">
    <name type="scientific">Armillaria borealis</name>
    <dbReference type="NCBI Taxonomy" id="47425"/>
    <lineage>
        <taxon>Eukaryota</taxon>
        <taxon>Fungi</taxon>
        <taxon>Dikarya</taxon>
        <taxon>Basidiomycota</taxon>
        <taxon>Agaricomycotina</taxon>
        <taxon>Agaricomycetes</taxon>
        <taxon>Agaricomycetidae</taxon>
        <taxon>Agaricales</taxon>
        <taxon>Marasmiineae</taxon>
        <taxon>Physalacriaceae</taxon>
        <taxon>Armillaria</taxon>
    </lineage>
</organism>
<evidence type="ECO:0000313" key="2">
    <source>
        <dbReference type="EMBL" id="KAK0448236.1"/>
    </source>
</evidence>
<name>A0AA39JSQ7_9AGAR</name>
<dbReference type="EMBL" id="JAUEPT010000010">
    <property type="protein sequence ID" value="KAK0448236.1"/>
    <property type="molecule type" value="Genomic_DNA"/>
</dbReference>
<proteinExistence type="predicted"/>
<dbReference type="Proteomes" id="UP001175226">
    <property type="component" value="Unassembled WGS sequence"/>
</dbReference>
<evidence type="ECO:0000256" key="1">
    <source>
        <dbReference type="SAM" id="MobiDB-lite"/>
    </source>
</evidence>
<reference evidence="2" key="1">
    <citation type="submission" date="2023-06" db="EMBL/GenBank/DDBJ databases">
        <authorList>
            <consortium name="Lawrence Berkeley National Laboratory"/>
            <person name="Ahrendt S."/>
            <person name="Sahu N."/>
            <person name="Indic B."/>
            <person name="Wong-Bajracharya J."/>
            <person name="Merenyi Z."/>
            <person name="Ke H.-M."/>
            <person name="Monk M."/>
            <person name="Kocsube S."/>
            <person name="Drula E."/>
            <person name="Lipzen A."/>
            <person name="Balint B."/>
            <person name="Henrissat B."/>
            <person name="Andreopoulos B."/>
            <person name="Martin F.M."/>
            <person name="Harder C.B."/>
            <person name="Rigling D."/>
            <person name="Ford K.L."/>
            <person name="Foster G.D."/>
            <person name="Pangilinan J."/>
            <person name="Papanicolaou A."/>
            <person name="Barry K."/>
            <person name="LaButti K."/>
            <person name="Viragh M."/>
            <person name="Koriabine M."/>
            <person name="Yan M."/>
            <person name="Riley R."/>
            <person name="Champramary S."/>
            <person name="Plett K.L."/>
            <person name="Tsai I.J."/>
            <person name="Slot J."/>
            <person name="Sipos G."/>
            <person name="Plett J."/>
            <person name="Nagy L.G."/>
            <person name="Grigoriev I.V."/>
        </authorList>
    </citation>
    <scope>NUCLEOTIDE SEQUENCE</scope>
    <source>
        <strain evidence="2">FPL87.14</strain>
    </source>
</reference>
<accession>A0AA39JSQ7</accession>
<comment type="caution">
    <text evidence="2">The sequence shown here is derived from an EMBL/GenBank/DDBJ whole genome shotgun (WGS) entry which is preliminary data.</text>
</comment>
<keyword evidence="3" id="KW-1185">Reference proteome</keyword>
<sequence>MADSSPFQSLARDTGSVKDHPEGMLFFNGGPLDSQLSDGEYVRQLGLTTPTHKVVGTKSSPISIASTPSLPGGQAEAYERFGSEVVPLKWPSLDNPHASPVNTPLAVHLAPAHTKPAMDVDLTPIELDVLHCFRRYVAHERDELNRQLMEDRDTWRNLYSELAQREVVQRRNMLRMATEMETMSRMLKQYGVFVPDDANDGQLNVNPK</sequence>
<gene>
    <name evidence="2" type="ORF">EV421DRAFT_1900874</name>
</gene>
<protein>
    <submittedName>
        <fullName evidence="2">Uncharacterized protein</fullName>
    </submittedName>
</protein>
<dbReference type="AlphaFoldDB" id="A0AA39JSQ7"/>
<feature type="region of interest" description="Disordered" evidence="1">
    <location>
        <begin position="1"/>
        <end position="24"/>
    </location>
</feature>